<dbReference type="SUPFAM" id="SSF56672">
    <property type="entry name" value="DNA/RNA polymerases"/>
    <property type="match status" value="1"/>
</dbReference>
<sequence>MSALEQFNFGPRFQKYIKAILTNTQSTIKNGGWFSNIFKTERGIRQGCVVSPLLFILVVELLAIKLRHNNKIKGMLEEDSIRGSIKVLQYADDMSLLLKNDDSLGHALKDIEEFTGISGLKLNINKSIGMRVGSSKNNPPGDQGIKWINNNENIKILGIYFNASQESSTIEENWKQQVEKIKILIKRWSKRDLSLYETVHRIHENEPLVGPSHLDETQHNLPTQVNVDSPILYGQWVLRLNSFYDGTFHPSKCFNLTISWKRPPIF</sequence>
<dbReference type="AlphaFoldDB" id="A0AAV4JN01"/>
<reference evidence="2 3" key="1">
    <citation type="journal article" date="2021" name="Elife">
        <title>Chloroplast acquisition without the gene transfer in kleptoplastic sea slugs, Plakobranchus ocellatus.</title>
        <authorList>
            <person name="Maeda T."/>
            <person name="Takahashi S."/>
            <person name="Yoshida T."/>
            <person name="Shimamura S."/>
            <person name="Takaki Y."/>
            <person name="Nagai Y."/>
            <person name="Toyoda A."/>
            <person name="Suzuki Y."/>
            <person name="Arimoto A."/>
            <person name="Ishii H."/>
            <person name="Satoh N."/>
            <person name="Nishiyama T."/>
            <person name="Hasebe M."/>
            <person name="Maruyama T."/>
            <person name="Minagawa J."/>
            <person name="Obokata J."/>
            <person name="Shigenobu S."/>
        </authorList>
    </citation>
    <scope>NUCLEOTIDE SEQUENCE [LARGE SCALE GENOMIC DNA]</scope>
</reference>
<dbReference type="PANTHER" id="PTHR31635">
    <property type="entry name" value="REVERSE TRANSCRIPTASE DOMAIN-CONTAINING PROTEIN-RELATED"/>
    <property type="match status" value="1"/>
</dbReference>
<evidence type="ECO:0000259" key="1">
    <source>
        <dbReference type="PROSITE" id="PS50878"/>
    </source>
</evidence>
<evidence type="ECO:0000313" key="2">
    <source>
        <dbReference type="EMBL" id="GFS23665.1"/>
    </source>
</evidence>
<organism evidence="2 3">
    <name type="scientific">Elysia marginata</name>
    <dbReference type="NCBI Taxonomy" id="1093978"/>
    <lineage>
        <taxon>Eukaryota</taxon>
        <taxon>Metazoa</taxon>
        <taxon>Spiralia</taxon>
        <taxon>Lophotrochozoa</taxon>
        <taxon>Mollusca</taxon>
        <taxon>Gastropoda</taxon>
        <taxon>Heterobranchia</taxon>
        <taxon>Euthyneura</taxon>
        <taxon>Panpulmonata</taxon>
        <taxon>Sacoglossa</taxon>
        <taxon>Placobranchoidea</taxon>
        <taxon>Plakobranchidae</taxon>
        <taxon>Elysia</taxon>
    </lineage>
</organism>
<dbReference type="Proteomes" id="UP000762676">
    <property type="component" value="Unassembled WGS sequence"/>
</dbReference>
<keyword evidence="2" id="KW-0548">Nucleotidyltransferase</keyword>
<gene>
    <name evidence="2" type="ORF">ElyMa_005138900</name>
</gene>
<dbReference type="Pfam" id="PF00078">
    <property type="entry name" value="RVT_1"/>
    <property type="match status" value="1"/>
</dbReference>
<dbReference type="GO" id="GO:0003964">
    <property type="term" value="F:RNA-directed DNA polymerase activity"/>
    <property type="evidence" value="ECO:0007669"/>
    <property type="project" value="UniProtKB-KW"/>
</dbReference>
<keyword evidence="2" id="KW-0695">RNA-directed DNA polymerase</keyword>
<comment type="caution">
    <text evidence="2">The sequence shown here is derived from an EMBL/GenBank/DDBJ whole genome shotgun (WGS) entry which is preliminary data.</text>
</comment>
<dbReference type="InterPro" id="IPR000477">
    <property type="entry name" value="RT_dom"/>
</dbReference>
<keyword evidence="3" id="KW-1185">Reference proteome</keyword>
<proteinExistence type="predicted"/>
<feature type="domain" description="Reverse transcriptase" evidence="1">
    <location>
        <begin position="1"/>
        <end position="161"/>
    </location>
</feature>
<evidence type="ECO:0000313" key="3">
    <source>
        <dbReference type="Proteomes" id="UP000762676"/>
    </source>
</evidence>
<name>A0AAV4JN01_9GAST</name>
<dbReference type="InterPro" id="IPR043502">
    <property type="entry name" value="DNA/RNA_pol_sf"/>
</dbReference>
<keyword evidence="2" id="KW-0808">Transferase</keyword>
<dbReference type="PROSITE" id="PS50878">
    <property type="entry name" value="RT_POL"/>
    <property type="match status" value="1"/>
</dbReference>
<accession>A0AAV4JN01</accession>
<protein>
    <submittedName>
        <fullName evidence="2">Reverse transcriptase-like protein</fullName>
    </submittedName>
</protein>
<dbReference type="PANTHER" id="PTHR31635:SF196">
    <property type="entry name" value="REVERSE TRANSCRIPTASE DOMAIN-CONTAINING PROTEIN-RELATED"/>
    <property type="match status" value="1"/>
</dbReference>
<dbReference type="EMBL" id="BMAT01010287">
    <property type="protein sequence ID" value="GFS23665.1"/>
    <property type="molecule type" value="Genomic_DNA"/>
</dbReference>